<feature type="compositionally biased region" description="Polar residues" evidence="1">
    <location>
        <begin position="846"/>
        <end position="862"/>
    </location>
</feature>
<protein>
    <submittedName>
        <fullName evidence="2">Uncharacterized protein</fullName>
    </submittedName>
</protein>
<feature type="compositionally biased region" description="Low complexity" evidence="1">
    <location>
        <begin position="467"/>
        <end position="479"/>
    </location>
</feature>
<proteinExistence type="predicted"/>
<feature type="compositionally biased region" description="Low complexity" evidence="1">
    <location>
        <begin position="266"/>
        <end position="276"/>
    </location>
</feature>
<dbReference type="InParanoid" id="A0A168KZS8"/>
<feature type="compositionally biased region" description="Low complexity" evidence="1">
    <location>
        <begin position="396"/>
        <end position="405"/>
    </location>
</feature>
<evidence type="ECO:0000313" key="3">
    <source>
        <dbReference type="Proteomes" id="UP000078561"/>
    </source>
</evidence>
<sequence length="1043" mass="116784">MAYNNNTQEETYLNEHDKTTETINQTPSFHPSFDFDKEFAVHRLAISQGNVEKAIQSFILLQSNGGDSDKYNDYIIEISNHIDPAQDSDSSRFFQSLPSLIQSTIVDTASAYLEKTNYLQAYRILFDYIQSYPRHAYKYLIRTMKLLILGAQGEDKDHCIHVLVTNLFPRLWKQRILLTSSGSAPSIKSTDGKHYIIIPSNLFEEFLRLGQRYYIDHRQWNDIIKFTCSMLDCCGYEGLARLDFLSHTNRFQYLKEQRRSLLVVQNEQPPVQQQQQSTSRDDLASPYSARTGSISSSSNTTTVSINNNDGNDRNSIANGENNNVPSGTMPTGSTNITSPLTSTSATSVLGVNADKRTLSTLVAFMCEYMAVSSQFTQFAYDYYRAVCVLDGPDNNGGPDPASDASDGGGSGGTGGAGGHLRQEKACLIPICAIQSSSNLVGDHWKKATAPGTATPAHSRRESQGGIATPSASSSTSTSSHQLHQNKKSKLDDLHGYTMNSNQGSGLNSNCMEGVDQTLQILSKAADCLRHLVTLWDWAVHSAPDIDWTTLFGGWETEFTRVIDAYQLPFDIYNAILLVRSDLALSTPSIPGNLSKALKLSQSICDRIEVQRRQGKGKAHLTEYNIPFMFAFRVLYTIGVIYLLVGSLQQSTLEIAIILSVFPIPEELDDKDFITDEIDCHTAGTVFRDHEYGLMHVTQRGLVVRCIKHLIVSLDNETGQQGGMASLDSAMRWDEKAGSMMVLMQYGWPYWNRRTDFWDKVIHQMKERRIFRNRSVLEYIFVPEILQILKSLHESKQVALDVLSTEFIIRNGQYQAQQRHSHEQHRFETPTSSPPPSSTTPTTTSSFRLTPVSSSTTQSTANQGDERTLPSFSSLPISSKSAIRPPPSYEPSVTNTILPSMEMSPSWYSVSTQNTSQVNWMSPSFYYSRPATSVVIPKKKKRAAGQMSGDDDNNDDTEDLGESGDNNDAESQHTGNLRGDDYEEELPGTTNVVPKRNFMLNEMVSRYLDQRINRFTKHKISPQRIRHVLQHFLKNMVVKGSEDD</sequence>
<dbReference type="Proteomes" id="UP000078561">
    <property type="component" value="Unassembled WGS sequence"/>
</dbReference>
<dbReference type="EMBL" id="LT550481">
    <property type="protein sequence ID" value="SAL95767.1"/>
    <property type="molecule type" value="Genomic_DNA"/>
</dbReference>
<feature type="region of interest" description="Disordered" evidence="1">
    <location>
        <begin position="266"/>
        <end position="339"/>
    </location>
</feature>
<keyword evidence="3" id="KW-1185">Reference proteome</keyword>
<accession>A0A168KZS8</accession>
<feature type="region of interest" description="Disordered" evidence="1">
    <location>
        <begin position="444"/>
        <end position="498"/>
    </location>
</feature>
<feature type="region of interest" description="Disordered" evidence="1">
    <location>
        <begin position="394"/>
        <end position="418"/>
    </location>
</feature>
<reference evidence="2" key="1">
    <citation type="submission" date="2016-04" db="EMBL/GenBank/DDBJ databases">
        <authorList>
            <person name="Evans L.H."/>
            <person name="Alamgir A."/>
            <person name="Owens N."/>
            <person name="Weber N.D."/>
            <person name="Virtaneva K."/>
            <person name="Barbian K."/>
            <person name="Babar A."/>
            <person name="Rosenke K."/>
        </authorList>
    </citation>
    <scope>NUCLEOTIDE SEQUENCE [LARGE SCALE GENOMIC DNA]</scope>
    <source>
        <strain evidence="2">CBS 101.48</strain>
    </source>
</reference>
<dbReference type="STRING" id="4829.A0A168KZS8"/>
<feature type="region of interest" description="Disordered" evidence="1">
    <location>
        <begin position="813"/>
        <end position="893"/>
    </location>
</feature>
<feature type="compositionally biased region" description="Low complexity" evidence="1">
    <location>
        <begin position="447"/>
        <end position="456"/>
    </location>
</feature>
<gene>
    <name evidence="2" type="primary">ABSGL_01108.1 scaffold 1223</name>
</gene>
<feature type="compositionally biased region" description="Low complexity" evidence="1">
    <location>
        <begin position="291"/>
        <end position="308"/>
    </location>
</feature>
<evidence type="ECO:0000256" key="1">
    <source>
        <dbReference type="SAM" id="MobiDB-lite"/>
    </source>
</evidence>
<feature type="compositionally biased region" description="Acidic residues" evidence="1">
    <location>
        <begin position="948"/>
        <end position="967"/>
    </location>
</feature>
<evidence type="ECO:0000313" key="2">
    <source>
        <dbReference type="EMBL" id="SAL95767.1"/>
    </source>
</evidence>
<dbReference type="AlphaFoldDB" id="A0A168KZS8"/>
<feature type="compositionally biased region" description="Low complexity" evidence="1">
    <location>
        <begin position="868"/>
        <end position="880"/>
    </location>
</feature>
<feature type="region of interest" description="Disordered" evidence="1">
    <location>
        <begin position="935"/>
        <end position="989"/>
    </location>
</feature>
<dbReference type="OrthoDB" id="18145at2759"/>
<organism evidence="2">
    <name type="scientific">Absidia glauca</name>
    <name type="common">Pin mould</name>
    <dbReference type="NCBI Taxonomy" id="4829"/>
    <lineage>
        <taxon>Eukaryota</taxon>
        <taxon>Fungi</taxon>
        <taxon>Fungi incertae sedis</taxon>
        <taxon>Mucoromycota</taxon>
        <taxon>Mucoromycotina</taxon>
        <taxon>Mucoromycetes</taxon>
        <taxon>Mucorales</taxon>
        <taxon>Cunninghamellaceae</taxon>
        <taxon>Absidia</taxon>
    </lineage>
</organism>
<name>A0A168KZS8_ABSGL</name>
<feature type="compositionally biased region" description="Gly residues" evidence="1">
    <location>
        <begin position="406"/>
        <end position="418"/>
    </location>
</feature>
<feature type="compositionally biased region" description="Polar residues" evidence="1">
    <location>
        <begin position="313"/>
        <end position="339"/>
    </location>
</feature>